<reference evidence="4" key="1">
    <citation type="journal article" date="2019" name="Int. J. Syst. Evol. Microbiol.">
        <title>The Global Catalogue of Microorganisms (GCM) 10K type strain sequencing project: providing services to taxonomists for standard genome sequencing and annotation.</title>
        <authorList>
            <consortium name="The Broad Institute Genomics Platform"/>
            <consortium name="The Broad Institute Genome Sequencing Center for Infectious Disease"/>
            <person name="Wu L."/>
            <person name="Ma J."/>
        </authorList>
    </citation>
    <scope>NUCLEOTIDE SEQUENCE [LARGE SCALE GENOMIC DNA]</scope>
    <source>
        <strain evidence="4">JCM 19173</strain>
    </source>
</reference>
<dbReference type="PROSITE" id="PS50883">
    <property type="entry name" value="EAL"/>
    <property type="match status" value="1"/>
</dbReference>
<evidence type="ECO:0000313" key="3">
    <source>
        <dbReference type="EMBL" id="GGL00565.1"/>
    </source>
</evidence>
<dbReference type="Pfam" id="PF00990">
    <property type="entry name" value="GGDEF"/>
    <property type="match status" value="1"/>
</dbReference>
<dbReference type="PROSITE" id="PS50887">
    <property type="entry name" value="GGDEF"/>
    <property type="match status" value="1"/>
</dbReference>
<dbReference type="SMART" id="SM00267">
    <property type="entry name" value="GGDEF"/>
    <property type="match status" value="1"/>
</dbReference>
<dbReference type="InterPro" id="IPR000014">
    <property type="entry name" value="PAS"/>
</dbReference>
<dbReference type="Gene3D" id="3.20.20.450">
    <property type="entry name" value="EAL domain"/>
    <property type="match status" value="1"/>
</dbReference>
<dbReference type="PANTHER" id="PTHR44757">
    <property type="entry name" value="DIGUANYLATE CYCLASE DGCP"/>
    <property type="match status" value="1"/>
</dbReference>
<gene>
    <name evidence="3" type="ORF">GCM10010844_18780</name>
</gene>
<dbReference type="PANTHER" id="PTHR44757:SF2">
    <property type="entry name" value="BIOFILM ARCHITECTURE MAINTENANCE PROTEIN MBAA"/>
    <property type="match status" value="1"/>
</dbReference>
<dbReference type="NCBIfam" id="TIGR00254">
    <property type="entry name" value="GGDEF"/>
    <property type="match status" value="1"/>
</dbReference>
<evidence type="ECO:0008006" key="5">
    <source>
        <dbReference type="Google" id="ProtNLM"/>
    </source>
</evidence>
<protein>
    <recommendedName>
        <fullName evidence="5">Diguanylate cyclase/phosphodiesterase with PAS/PAC and GAF sensor(S)</fullName>
    </recommendedName>
</protein>
<dbReference type="CDD" id="cd01948">
    <property type="entry name" value="EAL"/>
    <property type="match status" value="1"/>
</dbReference>
<dbReference type="Pfam" id="PF00563">
    <property type="entry name" value="EAL"/>
    <property type="match status" value="1"/>
</dbReference>
<sequence length="948" mass="103315">MNPAPDVQAEPEAPGAALAVLILDDRTHAVLGCTDAMSTLLGLTLTPGEALPPGLMAASPGRALAPNVVLHSPAGPVPCQAQPLGGLAHATLLCPLHQLSHTVLDAMPTDVAVLNASGRYLYVNPAAIRDAAVRRGIIGRTDLEYMQWRAHPTERAATRARHFQEAARSGQSVQFVETFSGARTSYLRRTYQPLLDEAGNLQLMLGYGEDQTRDRTQEDQRRLLRTMVDTSRDPLLVIDARSGPGHQRVEYANPAMLDLLRHHGLEALPDTPLPEWPMARGNSVNVLQMLGQLEGLPRTEALRDTLFLPEAQQWLEVHINAILDADGQRSHWAVNLRDITAQRTADIWRERTAQAHRLALAGAPLSASLTPLLAHADNWEIGWQIGAVIASHPTEFEGHLPPEVQQALRAIPPDELTAHWHALDPAQQGRAAVTYDLDAPGSPALHRQVRPHARSLIELPLFGLDGQVLGALLATHPVPHAWTASVVENLSAVATSGAILIEQHLNKVRLERLAYRDPLTGLLNRSALTDWTAAALRQETPLALGLMDLNRFRFLNDGFGHAVGDQLLADLARRLCHLAEQRGLLALARMGGDEFGLLTRAEDQQAVVRDLQALFEEPFEVRGSALLLEASVGWSLAPDTARDAHTLLQQADAALYEAKRAQVFSQVFQPAPPARIPTVTLESALRASLRDGGFRMVYQPQVQLGTGVLIGAEALLRWTHPELGVIPPDQFIPAAERAGLMPRLGEWVLTTALREAARWTNPNLSVSVNVSSRQLADPTFSDRVAQALSGSGLRPDRVVLEVTESGLIDNPARAREVLQGLRAQGVRVSMDDFGTGYSSLFSLRSLPVDELKIDRAFVRDLGLDTQAARESQAIVTASVLMARSLRMELLAEGVETQVQAQVLQEAGCELAQGWLYARPMEPDAFDAFEVSWPERLLAPRSAPSARTC</sequence>
<dbReference type="Proteomes" id="UP000604341">
    <property type="component" value="Unassembled WGS sequence"/>
</dbReference>
<dbReference type="RefSeq" id="WP_189068728.1">
    <property type="nucleotide sequence ID" value="NZ_BMPE01000003.1"/>
</dbReference>
<organism evidence="3 4">
    <name type="scientific">Deinococcus radiotolerans</name>
    <dbReference type="NCBI Taxonomy" id="1309407"/>
    <lineage>
        <taxon>Bacteria</taxon>
        <taxon>Thermotogati</taxon>
        <taxon>Deinococcota</taxon>
        <taxon>Deinococci</taxon>
        <taxon>Deinococcales</taxon>
        <taxon>Deinococcaceae</taxon>
        <taxon>Deinococcus</taxon>
    </lineage>
</organism>
<name>A0ABQ2FKL6_9DEIO</name>
<dbReference type="InterPro" id="IPR029016">
    <property type="entry name" value="GAF-like_dom_sf"/>
</dbReference>
<dbReference type="SMART" id="SM00052">
    <property type="entry name" value="EAL"/>
    <property type="match status" value="1"/>
</dbReference>
<dbReference type="CDD" id="cd01949">
    <property type="entry name" value="GGDEF"/>
    <property type="match status" value="1"/>
</dbReference>
<dbReference type="InterPro" id="IPR035919">
    <property type="entry name" value="EAL_sf"/>
</dbReference>
<dbReference type="EMBL" id="BMPE01000003">
    <property type="protein sequence ID" value="GGL00565.1"/>
    <property type="molecule type" value="Genomic_DNA"/>
</dbReference>
<proteinExistence type="predicted"/>
<dbReference type="InterPro" id="IPR029787">
    <property type="entry name" value="Nucleotide_cyclase"/>
</dbReference>
<feature type="domain" description="GGDEF" evidence="2">
    <location>
        <begin position="540"/>
        <end position="670"/>
    </location>
</feature>
<dbReference type="Pfam" id="PF13188">
    <property type="entry name" value="PAS_8"/>
    <property type="match status" value="1"/>
</dbReference>
<comment type="caution">
    <text evidence="3">The sequence shown here is derived from an EMBL/GenBank/DDBJ whole genome shotgun (WGS) entry which is preliminary data.</text>
</comment>
<dbReference type="InterPro" id="IPR000160">
    <property type="entry name" value="GGDEF_dom"/>
</dbReference>
<dbReference type="InterPro" id="IPR035965">
    <property type="entry name" value="PAS-like_dom_sf"/>
</dbReference>
<keyword evidence="4" id="KW-1185">Reference proteome</keyword>
<dbReference type="SUPFAM" id="SSF55785">
    <property type="entry name" value="PYP-like sensor domain (PAS domain)"/>
    <property type="match status" value="2"/>
</dbReference>
<evidence type="ECO:0000259" key="1">
    <source>
        <dbReference type="PROSITE" id="PS50883"/>
    </source>
</evidence>
<dbReference type="Gene3D" id="3.30.450.40">
    <property type="match status" value="1"/>
</dbReference>
<evidence type="ECO:0000259" key="2">
    <source>
        <dbReference type="PROSITE" id="PS50887"/>
    </source>
</evidence>
<dbReference type="Gene3D" id="3.30.70.270">
    <property type="match status" value="1"/>
</dbReference>
<dbReference type="InterPro" id="IPR052155">
    <property type="entry name" value="Biofilm_reg_signaling"/>
</dbReference>
<dbReference type="InterPro" id="IPR043128">
    <property type="entry name" value="Rev_trsase/Diguanyl_cyclase"/>
</dbReference>
<dbReference type="CDD" id="cd00130">
    <property type="entry name" value="PAS"/>
    <property type="match status" value="1"/>
</dbReference>
<dbReference type="InterPro" id="IPR001633">
    <property type="entry name" value="EAL_dom"/>
</dbReference>
<dbReference type="SUPFAM" id="SSF141868">
    <property type="entry name" value="EAL domain-like"/>
    <property type="match status" value="1"/>
</dbReference>
<dbReference type="Pfam" id="PF08448">
    <property type="entry name" value="PAS_4"/>
    <property type="match status" value="1"/>
</dbReference>
<dbReference type="InterPro" id="IPR013656">
    <property type="entry name" value="PAS_4"/>
</dbReference>
<dbReference type="SUPFAM" id="SSF55073">
    <property type="entry name" value="Nucleotide cyclase"/>
    <property type="match status" value="1"/>
</dbReference>
<accession>A0ABQ2FKL6</accession>
<evidence type="ECO:0000313" key="4">
    <source>
        <dbReference type="Proteomes" id="UP000604341"/>
    </source>
</evidence>
<feature type="domain" description="EAL" evidence="1">
    <location>
        <begin position="678"/>
        <end position="933"/>
    </location>
</feature>
<dbReference type="SUPFAM" id="SSF55781">
    <property type="entry name" value="GAF domain-like"/>
    <property type="match status" value="1"/>
</dbReference>
<dbReference type="Gene3D" id="3.30.450.20">
    <property type="entry name" value="PAS domain"/>
    <property type="match status" value="2"/>
</dbReference>